<dbReference type="AlphaFoldDB" id="A0ABD5WPK4"/>
<dbReference type="Proteomes" id="UP001596407">
    <property type="component" value="Unassembled WGS sequence"/>
</dbReference>
<keyword evidence="2" id="KW-1185">Reference proteome</keyword>
<gene>
    <name evidence="1" type="ORF">ACFQJ6_22565</name>
</gene>
<evidence type="ECO:0000313" key="2">
    <source>
        <dbReference type="Proteomes" id="UP001596407"/>
    </source>
</evidence>
<evidence type="ECO:0008006" key="3">
    <source>
        <dbReference type="Google" id="ProtNLM"/>
    </source>
</evidence>
<protein>
    <recommendedName>
        <fullName evidence="3">Twin-arginine translocation signal domain-containing protein</fullName>
    </recommendedName>
</protein>
<dbReference type="RefSeq" id="WP_276279537.1">
    <property type="nucleotide sequence ID" value="NZ_CP119809.1"/>
</dbReference>
<dbReference type="GeneID" id="79304112"/>
<comment type="caution">
    <text evidence="1">The sequence shown here is derived from an EMBL/GenBank/DDBJ whole genome shotgun (WGS) entry which is preliminary data.</text>
</comment>
<name>A0ABD5WPK4_9EURY</name>
<accession>A0ABD5WPK4</accession>
<evidence type="ECO:0000313" key="1">
    <source>
        <dbReference type="EMBL" id="MFC7082451.1"/>
    </source>
</evidence>
<sequence length="180" mass="19726">MGETDESEIDLDRRSFLKRSAVGAFGLSGVAAQQEPNRFRSTRRIAFEEPSGLSDDWRQRIILLTDRTDDDPDVSEVDACAFSNWPTEKMTIWEGIVVDVKDLGDVAGFFGSNPTVRAEKLVERNRIFVDEQQTPVPLGTPLVVSGVVDCPEKYLGVLATQIPGIRIKTGPGVSTGEATN</sequence>
<dbReference type="EMBL" id="JBHSZH010000005">
    <property type="protein sequence ID" value="MFC7082451.1"/>
    <property type="molecule type" value="Genomic_DNA"/>
</dbReference>
<organism evidence="1 2">
    <name type="scientific">Halorussus caseinilyticus</name>
    <dbReference type="NCBI Taxonomy" id="3034025"/>
    <lineage>
        <taxon>Archaea</taxon>
        <taxon>Methanobacteriati</taxon>
        <taxon>Methanobacteriota</taxon>
        <taxon>Stenosarchaea group</taxon>
        <taxon>Halobacteria</taxon>
        <taxon>Halobacteriales</taxon>
        <taxon>Haladaptataceae</taxon>
        <taxon>Halorussus</taxon>
    </lineage>
</organism>
<reference evidence="1 2" key="1">
    <citation type="journal article" date="2019" name="Int. J. Syst. Evol. Microbiol.">
        <title>The Global Catalogue of Microorganisms (GCM) 10K type strain sequencing project: providing services to taxonomists for standard genome sequencing and annotation.</title>
        <authorList>
            <consortium name="The Broad Institute Genomics Platform"/>
            <consortium name="The Broad Institute Genome Sequencing Center for Infectious Disease"/>
            <person name="Wu L."/>
            <person name="Ma J."/>
        </authorList>
    </citation>
    <scope>NUCLEOTIDE SEQUENCE [LARGE SCALE GENOMIC DNA]</scope>
    <source>
        <strain evidence="1 2">DT72</strain>
    </source>
</reference>
<proteinExistence type="predicted"/>